<dbReference type="EMBL" id="LFJN01000015">
    <property type="protein sequence ID" value="KPI39278.1"/>
    <property type="molecule type" value="Genomic_DNA"/>
</dbReference>
<dbReference type="PANTHER" id="PTHR19359:SF150">
    <property type="entry name" value="CYTOCHROME B5"/>
    <property type="match status" value="1"/>
</dbReference>
<dbReference type="PROSITE" id="PS50255">
    <property type="entry name" value="CYTOCHROME_B5_2"/>
    <property type="match status" value="1"/>
</dbReference>
<dbReference type="InterPro" id="IPR018506">
    <property type="entry name" value="Cyt_B5_heme-BS"/>
</dbReference>
<organism evidence="15 16">
    <name type="scientific">Cyphellophora attinorum</name>
    <dbReference type="NCBI Taxonomy" id="1664694"/>
    <lineage>
        <taxon>Eukaryota</taxon>
        <taxon>Fungi</taxon>
        <taxon>Dikarya</taxon>
        <taxon>Ascomycota</taxon>
        <taxon>Pezizomycotina</taxon>
        <taxon>Eurotiomycetes</taxon>
        <taxon>Chaetothyriomycetidae</taxon>
        <taxon>Chaetothyriales</taxon>
        <taxon>Cyphellophoraceae</taxon>
        <taxon>Cyphellophora</taxon>
    </lineage>
</organism>
<evidence type="ECO:0000256" key="12">
    <source>
        <dbReference type="ARBA" id="ARBA00038168"/>
    </source>
</evidence>
<comment type="subcellular location">
    <subcellularLocation>
        <location evidence="1">Endoplasmic reticulum membrane</location>
        <topology evidence="1">Single-pass membrane protein</topology>
        <orientation evidence="1">Cytoplasmic side</orientation>
    </subcellularLocation>
    <subcellularLocation>
        <location evidence="11">Microsome membrane</location>
        <topology evidence="11">Single-pass membrane protein</topology>
        <orientation evidence="11">Cytoplasmic side</orientation>
    </subcellularLocation>
</comment>
<gene>
    <name evidence="15" type="ORF">AB675_5242</name>
</gene>
<dbReference type="Proteomes" id="UP000038010">
    <property type="component" value="Unassembled WGS sequence"/>
</dbReference>
<dbReference type="FunFam" id="3.10.120.10:FF:000002">
    <property type="entry name" value="Cytochrome b5 type B"/>
    <property type="match status" value="1"/>
</dbReference>
<evidence type="ECO:0000256" key="8">
    <source>
        <dbReference type="ARBA" id="ARBA00022982"/>
    </source>
</evidence>
<dbReference type="PROSITE" id="PS00191">
    <property type="entry name" value="CYTOCHROME_B5_1"/>
    <property type="match status" value="1"/>
</dbReference>
<keyword evidence="16" id="KW-1185">Reference proteome</keyword>
<evidence type="ECO:0000256" key="10">
    <source>
        <dbReference type="ARBA" id="ARBA00023136"/>
    </source>
</evidence>
<dbReference type="GeneID" id="28737319"/>
<evidence type="ECO:0000256" key="13">
    <source>
        <dbReference type="RuleBase" id="RU362121"/>
    </source>
</evidence>
<dbReference type="SMART" id="SM01117">
    <property type="entry name" value="Cyt-b5"/>
    <property type="match status" value="1"/>
</dbReference>
<comment type="similarity">
    <text evidence="12 13">Belongs to the cytochrome b5 family.</text>
</comment>
<keyword evidence="6" id="KW-0256">Endoplasmic reticulum</keyword>
<dbReference type="PANTHER" id="PTHR19359">
    <property type="entry name" value="CYTOCHROME B5"/>
    <property type="match status" value="1"/>
</dbReference>
<evidence type="ECO:0000256" key="2">
    <source>
        <dbReference type="ARBA" id="ARBA00022448"/>
    </source>
</evidence>
<keyword evidence="3 13" id="KW-0349">Heme</keyword>
<dbReference type="GO" id="GO:0020037">
    <property type="term" value="F:heme binding"/>
    <property type="evidence" value="ECO:0007669"/>
    <property type="project" value="UniProtKB-UniRule"/>
</dbReference>
<dbReference type="AlphaFoldDB" id="A0A0N0NLK3"/>
<evidence type="ECO:0000256" key="4">
    <source>
        <dbReference type="ARBA" id="ARBA00022692"/>
    </source>
</evidence>
<dbReference type="Gene3D" id="3.10.120.10">
    <property type="entry name" value="Cytochrome b5-like heme/steroid binding domain"/>
    <property type="match status" value="1"/>
</dbReference>
<dbReference type="VEuPathDB" id="FungiDB:AB675_5242"/>
<dbReference type="InterPro" id="IPR036400">
    <property type="entry name" value="Cyt_B5-like_heme/steroid_sf"/>
</dbReference>
<protein>
    <submittedName>
        <fullName evidence="15">Putative cytochrome b5</fullName>
    </submittedName>
</protein>
<dbReference type="InterPro" id="IPR001199">
    <property type="entry name" value="Cyt_B5-like_heme/steroid-bd"/>
</dbReference>
<feature type="domain" description="Cytochrome b5 heme-binding" evidence="14">
    <location>
        <begin position="2"/>
        <end position="78"/>
    </location>
</feature>
<dbReference type="OrthoDB" id="260519at2759"/>
<dbReference type="InterPro" id="IPR050668">
    <property type="entry name" value="Cytochrome_b5"/>
</dbReference>
<keyword evidence="7" id="KW-0492">Microsome</keyword>
<dbReference type="GO" id="GO:0016126">
    <property type="term" value="P:sterol biosynthetic process"/>
    <property type="evidence" value="ECO:0007669"/>
    <property type="project" value="TreeGrafter"/>
</dbReference>
<keyword evidence="4 13" id="KW-0812">Transmembrane</keyword>
<evidence type="ECO:0000256" key="5">
    <source>
        <dbReference type="ARBA" id="ARBA00022723"/>
    </source>
</evidence>
<evidence type="ECO:0000313" key="15">
    <source>
        <dbReference type="EMBL" id="KPI39278.1"/>
    </source>
</evidence>
<keyword evidence="9 13" id="KW-0408">Iron</keyword>
<proteinExistence type="inferred from homology"/>
<name>A0A0N0NLK3_9EURO</name>
<keyword evidence="5 13" id="KW-0479">Metal-binding</keyword>
<evidence type="ECO:0000256" key="3">
    <source>
        <dbReference type="ARBA" id="ARBA00022617"/>
    </source>
</evidence>
<keyword evidence="8" id="KW-0249">Electron transport</keyword>
<dbReference type="GO" id="GO:0005789">
    <property type="term" value="C:endoplasmic reticulum membrane"/>
    <property type="evidence" value="ECO:0007669"/>
    <property type="project" value="UniProtKB-SubCell"/>
</dbReference>
<evidence type="ECO:0000259" key="14">
    <source>
        <dbReference type="PROSITE" id="PS50255"/>
    </source>
</evidence>
<keyword evidence="10 13" id="KW-0472">Membrane</keyword>
<dbReference type="SUPFAM" id="SSF55856">
    <property type="entry name" value="Cytochrome b5-like heme/steroid binding domain"/>
    <property type="match status" value="1"/>
</dbReference>
<evidence type="ECO:0000313" key="16">
    <source>
        <dbReference type="Proteomes" id="UP000038010"/>
    </source>
</evidence>
<dbReference type="PRINTS" id="PR00363">
    <property type="entry name" value="CYTOCHROMEB5"/>
</dbReference>
<evidence type="ECO:0000256" key="9">
    <source>
        <dbReference type="ARBA" id="ARBA00023004"/>
    </source>
</evidence>
<evidence type="ECO:0000256" key="6">
    <source>
        <dbReference type="ARBA" id="ARBA00022824"/>
    </source>
</evidence>
<dbReference type="RefSeq" id="XP_017999241.1">
    <property type="nucleotide sequence ID" value="XM_018145439.1"/>
</dbReference>
<dbReference type="Pfam" id="PF00173">
    <property type="entry name" value="Cyt-b5"/>
    <property type="match status" value="1"/>
</dbReference>
<keyword evidence="2" id="KW-0813">Transport</keyword>
<accession>A0A0N0NLK3</accession>
<comment type="caution">
    <text evidence="15">The sequence shown here is derived from an EMBL/GenBank/DDBJ whole genome shotgun (WGS) entry which is preliminary data.</text>
</comment>
<evidence type="ECO:0000256" key="11">
    <source>
        <dbReference type="ARBA" id="ARBA00037877"/>
    </source>
</evidence>
<evidence type="ECO:0000256" key="1">
    <source>
        <dbReference type="ARBA" id="ARBA00004131"/>
    </source>
</evidence>
<dbReference type="GO" id="GO:0046872">
    <property type="term" value="F:metal ion binding"/>
    <property type="evidence" value="ECO:0007669"/>
    <property type="project" value="UniProtKB-UniRule"/>
</dbReference>
<dbReference type="STRING" id="1664694.A0A0N0NLK3"/>
<sequence length="137" mass="14419">MSQELTFAEVAKHSSKKDLYIVVHDKVYNASSFVDEHPGGEEVMLDVGGQDATEAFEDVGHSDEAREILDGLLIGDLKRVEGDPPKKNIGGTDKIAAGPGKSSGGDTGFGVALYAVLLVGGLLAFGAYQYMSASDKK</sequence>
<evidence type="ECO:0000256" key="7">
    <source>
        <dbReference type="ARBA" id="ARBA00022848"/>
    </source>
</evidence>
<feature type="transmembrane region" description="Helical" evidence="13">
    <location>
        <begin position="111"/>
        <end position="131"/>
    </location>
</feature>
<keyword evidence="13" id="KW-1133">Transmembrane helix</keyword>
<reference evidence="15 16" key="1">
    <citation type="submission" date="2015-06" db="EMBL/GenBank/DDBJ databases">
        <title>Draft genome of the ant-associated black yeast Phialophora attae CBS 131958.</title>
        <authorList>
            <person name="Moreno L.F."/>
            <person name="Stielow B.J."/>
            <person name="de Hoog S."/>
            <person name="Vicente V.A."/>
            <person name="Weiss V.A."/>
            <person name="de Vries M."/>
            <person name="Cruz L.M."/>
            <person name="Souza E.M."/>
        </authorList>
    </citation>
    <scope>NUCLEOTIDE SEQUENCE [LARGE SCALE GENOMIC DNA]</scope>
    <source>
        <strain evidence="15 16">CBS 131958</strain>
    </source>
</reference>